<dbReference type="InterPro" id="IPR036010">
    <property type="entry name" value="2Fe-2S_ferredoxin-like_sf"/>
</dbReference>
<dbReference type="EMBL" id="CP044205">
    <property type="protein sequence ID" value="QFY42351.1"/>
    <property type="molecule type" value="Genomic_DNA"/>
</dbReference>
<proteinExistence type="predicted"/>
<dbReference type="GO" id="GO:0051536">
    <property type="term" value="F:iron-sulfur cluster binding"/>
    <property type="evidence" value="ECO:0007669"/>
    <property type="project" value="InterPro"/>
</dbReference>
<dbReference type="InterPro" id="IPR012675">
    <property type="entry name" value="Beta-grasp_dom_sf"/>
</dbReference>
<dbReference type="PROSITE" id="PS51085">
    <property type="entry name" value="2FE2S_FER_2"/>
    <property type="match status" value="1"/>
</dbReference>
<dbReference type="AlphaFoldDB" id="A0A5Q0BJG1"/>
<dbReference type="SUPFAM" id="SSF54292">
    <property type="entry name" value="2Fe-2S ferredoxin-like"/>
    <property type="match status" value="1"/>
</dbReference>
<dbReference type="RefSeq" id="WP_153248330.1">
    <property type="nucleotide sequence ID" value="NZ_CP044205.1"/>
</dbReference>
<dbReference type="Gene3D" id="3.30.420.480">
    <property type="entry name" value="Domain of unknown function (DUF4445)"/>
    <property type="match status" value="1"/>
</dbReference>
<dbReference type="InterPro" id="IPR027980">
    <property type="entry name" value="RACo_C"/>
</dbReference>
<organism evidence="2 3">
    <name type="scientific">Candidatus Methylospira mobilis</name>
    <dbReference type="NCBI Taxonomy" id="1808979"/>
    <lineage>
        <taxon>Bacteria</taxon>
        <taxon>Pseudomonadati</taxon>
        <taxon>Pseudomonadota</taxon>
        <taxon>Gammaproteobacteria</taxon>
        <taxon>Methylococcales</taxon>
        <taxon>Methylococcaceae</taxon>
        <taxon>Candidatus Methylospira</taxon>
    </lineage>
</organism>
<protein>
    <submittedName>
        <fullName evidence="2">DUF4445 domain-containing protein</fullName>
    </submittedName>
</protein>
<gene>
    <name evidence="2" type="ORF">F6R98_06690</name>
</gene>
<keyword evidence="3" id="KW-1185">Reference proteome</keyword>
<evidence type="ECO:0000313" key="2">
    <source>
        <dbReference type="EMBL" id="QFY42351.1"/>
    </source>
</evidence>
<dbReference type="SUPFAM" id="SSF53067">
    <property type="entry name" value="Actin-like ATPase domain"/>
    <property type="match status" value="1"/>
</dbReference>
<evidence type="ECO:0000313" key="3">
    <source>
        <dbReference type="Proteomes" id="UP000325755"/>
    </source>
</evidence>
<dbReference type="InParanoid" id="A0A5Q0BJG1"/>
<dbReference type="PANTHER" id="PTHR42895:SF2">
    <property type="entry name" value="IRON-SULFUR CLUSTER PROTEIN"/>
    <property type="match status" value="1"/>
</dbReference>
<dbReference type="InterPro" id="IPR052911">
    <property type="entry name" value="Corrinoid_activation_enz"/>
</dbReference>
<dbReference type="Pfam" id="PF17651">
    <property type="entry name" value="Raco_middle"/>
    <property type="match status" value="1"/>
</dbReference>
<name>A0A5Q0BJG1_9GAMM</name>
<sequence length="546" mass="58171">MNINMRNAQTDDTALPVIAVQMADGEHRIPFCAGPTLRDILISAGIPLPSACDGKALCGLCRVILTESAAIPFTTGELLCLSYPHRGEGLRLACQIRPDAGLHVILAPPVAQTQWRALREDEYTPTAYPPVQQSSDSDAPYGVAIDLGTTHIRLSLWSLAEGKRIAGRVGLNPQIGYGTDVLARLTAASHSLSQAQAIGALAQQAIGAALAEMASVAAIRLNAIGKLAIVGNTAMLSLLAGKNYDLLLQTEYWTRRIDCQPDDVDFLRAVWQVSGPAVIRFVPPLGGFIGSDLLAGVIATHLIAQPAYSLLIDFGTNSEIALWDGRLLHVTSTAGGPAFEGCGISCGMPGETGAIYRVWQDDNGTLAMSVLGDVQPAGVCGSGLVDIIAWLRRTGKLDKVGRFRDGIDEGYVLSDIDEPIMLRKRDIDAFQRAKAAIAAGIRWLCELSGIRPSELERVTVCGAFGRLLDVGNAREIGLIPGIAADKVMLEGNIVLAGCEALLVSDAAEELLQTVQSLARIHNLAEDAAFEHLFVENLYLQPMRDAS</sequence>
<reference evidence="2 3" key="1">
    <citation type="submission" date="2019-09" db="EMBL/GenBank/DDBJ databases">
        <title>Ecophysiology of the spiral-shaped methanotroph Methylospira mobilis as revealed by the complete genome sequence.</title>
        <authorList>
            <person name="Oshkin I.Y."/>
            <person name="Dedysh S.N."/>
            <person name="Miroshnikov K."/>
            <person name="Danilova O.V."/>
            <person name="Hakobyan A."/>
            <person name="Liesack W."/>
        </authorList>
    </citation>
    <scope>NUCLEOTIDE SEQUENCE [LARGE SCALE GENOMIC DNA]</scope>
    <source>
        <strain evidence="2 3">Shm1</strain>
    </source>
</reference>
<dbReference type="Pfam" id="PF00111">
    <property type="entry name" value="Fer2"/>
    <property type="match status" value="1"/>
</dbReference>
<dbReference type="KEGG" id="mmob:F6R98_06690"/>
<dbReference type="Proteomes" id="UP000325755">
    <property type="component" value="Chromosome"/>
</dbReference>
<dbReference type="InterPro" id="IPR043129">
    <property type="entry name" value="ATPase_NBD"/>
</dbReference>
<dbReference type="Gene3D" id="3.10.20.30">
    <property type="match status" value="1"/>
</dbReference>
<dbReference type="OrthoDB" id="9806704at2"/>
<dbReference type="InterPro" id="IPR041414">
    <property type="entry name" value="Raco-like_middle"/>
</dbReference>
<accession>A0A5Q0BJG1</accession>
<dbReference type="CDD" id="cd00207">
    <property type="entry name" value="fer2"/>
    <property type="match status" value="1"/>
</dbReference>
<dbReference type="PANTHER" id="PTHR42895">
    <property type="entry name" value="IRON-SULFUR CLUSTER-BINDING PROTEIN-RELATED"/>
    <property type="match status" value="1"/>
</dbReference>
<dbReference type="InterPro" id="IPR001041">
    <property type="entry name" value="2Fe-2S_ferredoxin-type"/>
</dbReference>
<dbReference type="Pfam" id="PF14574">
    <property type="entry name" value="RACo_C_ter"/>
    <property type="match status" value="1"/>
</dbReference>
<feature type="domain" description="2Fe-2S ferredoxin-type" evidence="1">
    <location>
        <begin position="16"/>
        <end position="110"/>
    </location>
</feature>
<dbReference type="InterPro" id="IPR042259">
    <property type="entry name" value="Raco-like_middle_sf"/>
</dbReference>
<evidence type="ECO:0000259" key="1">
    <source>
        <dbReference type="PROSITE" id="PS51085"/>
    </source>
</evidence>